<accession>B4NLG3</accession>
<evidence type="ECO:0000256" key="2">
    <source>
        <dbReference type="ARBA" id="ARBA00004611"/>
    </source>
</evidence>
<dbReference type="GO" id="GO:0005634">
    <property type="term" value="C:nucleus"/>
    <property type="evidence" value="ECO:0007669"/>
    <property type="project" value="UniProtKB-SubCell"/>
</dbReference>
<keyword evidence="7 14" id="KW-0175">Coiled coil</keyword>
<dbReference type="KEGG" id="dwi:6650644"/>
<dbReference type="OMA" id="MAQMQLK"/>
<comment type="function">
    <text evidence="13">Microtubule inner protein (MIP) part of the dynein-decorated doublet microtubules (DMTs) in cilia axoneme, which is required for motile cilia beating. May play a role in the control of meiotic division and germ cell differentiation through regulation of pairing and recombination during meiosis. Required for sperm flagella assembly. May play a role in the assembly and function of the outer dynein arm-docking complex (ODA-DC). ODA-DC mediates outer dynein arms (ODA) binding onto the axonemal doublet microtubules.</text>
</comment>
<feature type="coiled-coil region" evidence="14">
    <location>
        <begin position="277"/>
        <end position="316"/>
    </location>
</feature>
<evidence type="ECO:0000256" key="7">
    <source>
        <dbReference type="ARBA" id="ARBA00023054"/>
    </source>
</evidence>
<evidence type="ECO:0000256" key="11">
    <source>
        <dbReference type="ARBA" id="ARBA00023254"/>
    </source>
</evidence>
<comment type="subcellular location">
    <subcellularLocation>
        <location evidence="2">Cytoplasm</location>
        <location evidence="2">Cytoskeleton</location>
        <location evidence="2">Flagellum axoneme</location>
    </subcellularLocation>
    <subcellularLocation>
        <location evidence="1">Nucleus</location>
    </subcellularLocation>
</comment>
<dbReference type="HOGENOM" id="CLU_700708_0_0_1"/>
<dbReference type="eggNOG" id="ENOG502QS9D">
    <property type="taxonomic scope" value="Eukaryota"/>
</dbReference>
<dbReference type="GO" id="GO:0031514">
    <property type="term" value="C:motile cilium"/>
    <property type="evidence" value="ECO:0007669"/>
    <property type="project" value="TreeGrafter"/>
</dbReference>
<evidence type="ECO:0000256" key="13">
    <source>
        <dbReference type="ARBA" id="ARBA00046114"/>
    </source>
</evidence>
<dbReference type="AlphaFoldDB" id="B4NLG3"/>
<evidence type="ECO:0000256" key="8">
    <source>
        <dbReference type="ARBA" id="ARBA00023069"/>
    </source>
</evidence>
<name>B4NLG3_DROWI</name>
<dbReference type="InterPro" id="IPR026504">
    <property type="entry name" value="MNS1"/>
</dbReference>
<dbReference type="PANTHER" id="PTHR19265:SF0">
    <property type="entry name" value="MEIOSIS-SPECIFIC NUCLEAR STRUCTURAL PROTEIN 1"/>
    <property type="match status" value="1"/>
</dbReference>
<sequence length="425" mass="51395">MLGKRDVVNRSMELSLENPMWRGADLEVPISKELKDLKHAEFIEKKRRQQLRTDCEELRQLAEHLRLAAITKDLCEQRAELQKSRLEAEKDKAKSHQLAETERLRFLAEEQKKEVALKEQQKKLRDCLALQMEQTQQRRKKECVETVADRELRMALQLQIEEEDRALQYHLEQEKIRKRRDMNRLIEEKKTYKEFKNKEEEVELKKALRTQTQMDERKQRLDHERLEVRRKHEEITTQLGYQLYKLDSEKRQRENVLLDLLESEYKAKDDERFRHQLQQEEMDRIRVKKDLERYRAEVLQRNKEQMEMRRQELAAEQELLLTINPDAIEKEQELAEQQRRRDHGNILLSMIKENQRKRANAMAENVQFFSMKDKADKELQERIQRERLEMLDTHADTLAYLPNHVLSKADREHFGIKGKRLNGDV</sequence>
<evidence type="ECO:0000313" key="16">
    <source>
        <dbReference type="EMBL" id="EDW84366.1"/>
    </source>
</evidence>
<evidence type="ECO:0000256" key="6">
    <source>
        <dbReference type="ARBA" id="ARBA00022846"/>
    </source>
</evidence>
<dbReference type="Pfam" id="PF13868">
    <property type="entry name" value="TPH"/>
    <property type="match status" value="1"/>
</dbReference>
<evidence type="ECO:0000256" key="3">
    <source>
        <dbReference type="ARBA" id="ARBA00009158"/>
    </source>
</evidence>
<keyword evidence="6" id="KW-0282">Flagellum</keyword>
<evidence type="ECO:0000256" key="14">
    <source>
        <dbReference type="SAM" id="Coils"/>
    </source>
</evidence>
<feature type="coiled-coil region" evidence="14">
    <location>
        <begin position="48"/>
        <end position="138"/>
    </location>
</feature>
<keyword evidence="12" id="KW-0966">Cell projection</keyword>
<dbReference type="GO" id="GO:0044782">
    <property type="term" value="P:cilium organization"/>
    <property type="evidence" value="ECO:0007669"/>
    <property type="project" value="TreeGrafter"/>
</dbReference>
<dbReference type="GO" id="GO:0051321">
    <property type="term" value="P:meiotic cell cycle"/>
    <property type="evidence" value="ECO:0007669"/>
    <property type="project" value="UniProtKB-KW"/>
</dbReference>
<dbReference type="InterPro" id="IPR043597">
    <property type="entry name" value="TPH_dom"/>
</dbReference>
<dbReference type="PhylomeDB" id="B4NLG3"/>
<evidence type="ECO:0000256" key="10">
    <source>
        <dbReference type="ARBA" id="ARBA00023242"/>
    </source>
</evidence>
<evidence type="ECO:0000256" key="4">
    <source>
        <dbReference type="ARBA" id="ARBA00014813"/>
    </source>
</evidence>
<protein>
    <recommendedName>
        <fullName evidence="4">Meiosis-specific nuclear structural protein 1</fullName>
    </recommendedName>
</protein>
<keyword evidence="5" id="KW-0963">Cytoplasm</keyword>
<dbReference type="InParanoid" id="B4NLG3"/>
<feature type="domain" description="Trichohyalin-plectin-homology" evidence="15">
    <location>
        <begin position="51"/>
        <end position="402"/>
    </location>
</feature>
<evidence type="ECO:0000256" key="1">
    <source>
        <dbReference type="ARBA" id="ARBA00004123"/>
    </source>
</evidence>
<keyword evidence="8" id="KW-0969">Cilium</keyword>
<proteinExistence type="inferred from homology"/>
<evidence type="ECO:0000259" key="15">
    <source>
        <dbReference type="Pfam" id="PF13868"/>
    </source>
</evidence>
<dbReference type="Proteomes" id="UP000007798">
    <property type="component" value="Unassembled WGS sequence"/>
</dbReference>
<evidence type="ECO:0000256" key="9">
    <source>
        <dbReference type="ARBA" id="ARBA00023212"/>
    </source>
</evidence>
<dbReference type="PANTHER" id="PTHR19265">
    <property type="entry name" value="MEIOSIS-SPECIFIC NUCLEAR STRUCTURAL PROTEIN 1"/>
    <property type="match status" value="1"/>
</dbReference>
<reference evidence="16 17" key="1">
    <citation type="journal article" date="2007" name="Nature">
        <title>Evolution of genes and genomes on the Drosophila phylogeny.</title>
        <authorList>
            <consortium name="Drosophila 12 Genomes Consortium"/>
            <person name="Clark A.G."/>
            <person name="Eisen M.B."/>
            <person name="Smith D.R."/>
            <person name="Bergman C.M."/>
            <person name="Oliver B."/>
            <person name="Markow T.A."/>
            <person name="Kaufman T.C."/>
            <person name="Kellis M."/>
            <person name="Gelbart W."/>
            <person name="Iyer V.N."/>
            <person name="Pollard D.A."/>
            <person name="Sackton T.B."/>
            <person name="Larracuente A.M."/>
            <person name="Singh N.D."/>
            <person name="Abad J.P."/>
            <person name="Abt D.N."/>
            <person name="Adryan B."/>
            <person name="Aguade M."/>
            <person name="Akashi H."/>
            <person name="Anderson W.W."/>
            <person name="Aquadro C.F."/>
            <person name="Ardell D.H."/>
            <person name="Arguello R."/>
            <person name="Artieri C.G."/>
            <person name="Barbash D.A."/>
            <person name="Barker D."/>
            <person name="Barsanti P."/>
            <person name="Batterham P."/>
            <person name="Batzoglou S."/>
            <person name="Begun D."/>
            <person name="Bhutkar A."/>
            <person name="Blanco E."/>
            <person name="Bosak S.A."/>
            <person name="Bradley R.K."/>
            <person name="Brand A.D."/>
            <person name="Brent M.R."/>
            <person name="Brooks A.N."/>
            <person name="Brown R.H."/>
            <person name="Butlin R.K."/>
            <person name="Caggese C."/>
            <person name="Calvi B.R."/>
            <person name="Bernardo de Carvalho A."/>
            <person name="Caspi A."/>
            <person name="Castrezana S."/>
            <person name="Celniker S.E."/>
            <person name="Chang J.L."/>
            <person name="Chapple C."/>
            <person name="Chatterji S."/>
            <person name="Chinwalla A."/>
            <person name="Civetta A."/>
            <person name="Clifton S.W."/>
            <person name="Comeron J.M."/>
            <person name="Costello J.C."/>
            <person name="Coyne J.A."/>
            <person name="Daub J."/>
            <person name="David R.G."/>
            <person name="Delcher A.L."/>
            <person name="Delehaunty K."/>
            <person name="Do C.B."/>
            <person name="Ebling H."/>
            <person name="Edwards K."/>
            <person name="Eickbush T."/>
            <person name="Evans J.D."/>
            <person name="Filipski A."/>
            <person name="Findeiss S."/>
            <person name="Freyhult E."/>
            <person name="Fulton L."/>
            <person name="Fulton R."/>
            <person name="Garcia A.C."/>
            <person name="Gardiner A."/>
            <person name="Garfield D.A."/>
            <person name="Garvin B.E."/>
            <person name="Gibson G."/>
            <person name="Gilbert D."/>
            <person name="Gnerre S."/>
            <person name="Godfrey J."/>
            <person name="Good R."/>
            <person name="Gotea V."/>
            <person name="Gravely B."/>
            <person name="Greenberg A.J."/>
            <person name="Griffiths-Jones S."/>
            <person name="Gross S."/>
            <person name="Guigo R."/>
            <person name="Gustafson E.A."/>
            <person name="Haerty W."/>
            <person name="Hahn M.W."/>
            <person name="Halligan D.L."/>
            <person name="Halpern A.L."/>
            <person name="Halter G.M."/>
            <person name="Han M.V."/>
            <person name="Heger A."/>
            <person name="Hillier L."/>
            <person name="Hinrichs A.S."/>
            <person name="Holmes I."/>
            <person name="Hoskins R.A."/>
            <person name="Hubisz M.J."/>
            <person name="Hultmark D."/>
            <person name="Huntley M.A."/>
            <person name="Jaffe D.B."/>
            <person name="Jagadeeshan S."/>
            <person name="Jeck W.R."/>
            <person name="Johnson J."/>
            <person name="Jones C.D."/>
            <person name="Jordan W.C."/>
            <person name="Karpen G.H."/>
            <person name="Kataoka E."/>
            <person name="Keightley P.D."/>
            <person name="Kheradpour P."/>
            <person name="Kirkness E.F."/>
            <person name="Koerich L.B."/>
            <person name="Kristiansen K."/>
            <person name="Kudrna D."/>
            <person name="Kulathinal R.J."/>
            <person name="Kumar S."/>
            <person name="Kwok R."/>
            <person name="Lander E."/>
            <person name="Langley C.H."/>
            <person name="Lapoint R."/>
            <person name="Lazzaro B.P."/>
            <person name="Lee S.J."/>
            <person name="Levesque L."/>
            <person name="Li R."/>
            <person name="Lin C.F."/>
            <person name="Lin M.F."/>
            <person name="Lindblad-Toh K."/>
            <person name="Llopart A."/>
            <person name="Long M."/>
            <person name="Low L."/>
            <person name="Lozovsky E."/>
            <person name="Lu J."/>
            <person name="Luo M."/>
            <person name="Machado C.A."/>
            <person name="Makalowski W."/>
            <person name="Marzo M."/>
            <person name="Matsuda M."/>
            <person name="Matzkin L."/>
            <person name="McAllister B."/>
            <person name="McBride C.S."/>
            <person name="McKernan B."/>
            <person name="McKernan K."/>
            <person name="Mendez-Lago M."/>
            <person name="Minx P."/>
            <person name="Mollenhauer M.U."/>
            <person name="Montooth K."/>
            <person name="Mount S.M."/>
            <person name="Mu X."/>
            <person name="Myers E."/>
            <person name="Negre B."/>
            <person name="Newfeld S."/>
            <person name="Nielsen R."/>
            <person name="Noor M.A."/>
            <person name="O'Grady P."/>
            <person name="Pachter L."/>
            <person name="Papaceit M."/>
            <person name="Parisi M.J."/>
            <person name="Parisi M."/>
            <person name="Parts L."/>
            <person name="Pedersen J.S."/>
            <person name="Pesole G."/>
            <person name="Phillippy A.M."/>
            <person name="Ponting C.P."/>
            <person name="Pop M."/>
            <person name="Porcelli D."/>
            <person name="Powell J.R."/>
            <person name="Prohaska S."/>
            <person name="Pruitt K."/>
            <person name="Puig M."/>
            <person name="Quesneville H."/>
            <person name="Ram K.R."/>
            <person name="Rand D."/>
            <person name="Rasmussen M.D."/>
            <person name="Reed L.K."/>
            <person name="Reenan R."/>
            <person name="Reily A."/>
            <person name="Remington K.A."/>
            <person name="Rieger T.T."/>
            <person name="Ritchie M.G."/>
            <person name="Robin C."/>
            <person name="Rogers Y.H."/>
            <person name="Rohde C."/>
            <person name="Rozas J."/>
            <person name="Rubenfield M.J."/>
            <person name="Ruiz A."/>
            <person name="Russo S."/>
            <person name="Salzberg S.L."/>
            <person name="Sanchez-Gracia A."/>
            <person name="Saranga D.J."/>
            <person name="Sato H."/>
            <person name="Schaeffer S.W."/>
            <person name="Schatz M.C."/>
            <person name="Schlenke T."/>
            <person name="Schwartz R."/>
            <person name="Segarra C."/>
            <person name="Singh R.S."/>
            <person name="Sirot L."/>
            <person name="Sirota M."/>
            <person name="Sisneros N.B."/>
            <person name="Smith C.D."/>
            <person name="Smith T.F."/>
            <person name="Spieth J."/>
            <person name="Stage D.E."/>
            <person name="Stark A."/>
            <person name="Stephan W."/>
            <person name="Strausberg R.L."/>
            <person name="Strempel S."/>
            <person name="Sturgill D."/>
            <person name="Sutton G."/>
            <person name="Sutton G.G."/>
            <person name="Tao W."/>
            <person name="Teichmann S."/>
            <person name="Tobari Y.N."/>
            <person name="Tomimura Y."/>
            <person name="Tsolas J.M."/>
            <person name="Valente V.L."/>
            <person name="Venter E."/>
            <person name="Venter J.C."/>
            <person name="Vicario S."/>
            <person name="Vieira F.G."/>
            <person name="Vilella A.J."/>
            <person name="Villasante A."/>
            <person name="Walenz B."/>
            <person name="Wang J."/>
            <person name="Wasserman M."/>
            <person name="Watts T."/>
            <person name="Wilson D."/>
            <person name="Wilson R.K."/>
            <person name="Wing R.A."/>
            <person name="Wolfner M.F."/>
            <person name="Wong A."/>
            <person name="Wong G.K."/>
            <person name="Wu C.I."/>
            <person name="Wu G."/>
            <person name="Yamamoto D."/>
            <person name="Yang H.P."/>
            <person name="Yang S.P."/>
            <person name="Yorke J.A."/>
            <person name="Yoshida K."/>
            <person name="Zdobnov E."/>
            <person name="Zhang P."/>
            <person name="Zhang Y."/>
            <person name="Zimin A.V."/>
            <person name="Baldwin J."/>
            <person name="Abdouelleil A."/>
            <person name="Abdulkadir J."/>
            <person name="Abebe A."/>
            <person name="Abera B."/>
            <person name="Abreu J."/>
            <person name="Acer S.C."/>
            <person name="Aftuck L."/>
            <person name="Alexander A."/>
            <person name="An P."/>
            <person name="Anderson E."/>
            <person name="Anderson S."/>
            <person name="Arachi H."/>
            <person name="Azer M."/>
            <person name="Bachantsang P."/>
            <person name="Barry A."/>
            <person name="Bayul T."/>
            <person name="Berlin A."/>
            <person name="Bessette D."/>
            <person name="Bloom T."/>
            <person name="Blye J."/>
            <person name="Boguslavskiy L."/>
            <person name="Bonnet C."/>
            <person name="Boukhgalter B."/>
            <person name="Bourzgui I."/>
            <person name="Brown A."/>
            <person name="Cahill P."/>
            <person name="Channer S."/>
            <person name="Cheshatsang Y."/>
            <person name="Chuda L."/>
            <person name="Citroen M."/>
            <person name="Collymore A."/>
            <person name="Cooke P."/>
            <person name="Costello M."/>
            <person name="D'Aco K."/>
            <person name="Daza R."/>
            <person name="De Haan G."/>
            <person name="DeGray S."/>
            <person name="DeMaso C."/>
            <person name="Dhargay N."/>
            <person name="Dooley K."/>
            <person name="Dooley E."/>
            <person name="Doricent M."/>
            <person name="Dorje P."/>
            <person name="Dorjee K."/>
            <person name="Dupes A."/>
            <person name="Elong R."/>
            <person name="Falk J."/>
            <person name="Farina A."/>
            <person name="Faro S."/>
            <person name="Ferguson D."/>
            <person name="Fisher S."/>
            <person name="Foley C.D."/>
            <person name="Franke A."/>
            <person name="Friedrich D."/>
            <person name="Gadbois L."/>
            <person name="Gearin G."/>
            <person name="Gearin C.R."/>
            <person name="Giannoukos G."/>
            <person name="Goode T."/>
            <person name="Graham J."/>
            <person name="Grandbois E."/>
            <person name="Grewal S."/>
            <person name="Gyaltsen K."/>
            <person name="Hafez N."/>
            <person name="Hagos B."/>
            <person name="Hall J."/>
            <person name="Henson C."/>
            <person name="Hollinger A."/>
            <person name="Honan T."/>
            <person name="Huard M.D."/>
            <person name="Hughes L."/>
            <person name="Hurhula B."/>
            <person name="Husby M.E."/>
            <person name="Kamat A."/>
            <person name="Kanga B."/>
            <person name="Kashin S."/>
            <person name="Khazanovich D."/>
            <person name="Kisner P."/>
            <person name="Lance K."/>
            <person name="Lara M."/>
            <person name="Lee W."/>
            <person name="Lennon N."/>
            <person name="Letendre F."/>
            <person name="LeVine R."/>
            <person name="Lipovsky A."/>
            <person name="Liu X."/>
            <person name="Liu J."/>
            <person name="Liu S."/>
            <person name="Lokyitsang T."/>
            <person name="Lokyitsang Y."/>
            <person name="Lubonja R."/>
            <person name="Lui A."/>
            <person name="MacDonald P."/>
            <person name="Magnisalis V."/>
            <person name="Maru K."/>
            <person name="Matthews C."/>
            <person name="McCusker W."/>
            <person name="McDonough S."/>
            <person name="Mehta T."/>
            <person name="Meldrim J."/>
            <person name="Meneus L."/>
            <person name="Mihai O."/>
            <person name="Mihalev A."/>
            <person name="Mihova T."/>
            <person name="Mittelman R."/>
            <person name="Mlenga V."/>
            <person name="Montmayeur A."/>
            <person name="Mulrain L."/>
            <person name="Navidi A."/>
            <person name="Naylor J."/>
            <person name="Negash T."/>
            <person name="Nguyen T."/>
            <person name="Nguyen N."/>
            <person name="Nicol R."/>
            <person name="Norbu C."/>
            <person name="Norbu N."/>
            <person name="Novod N."/>
            <person name="O'Neill B."/>
            <person name="Osman S."/>
            <person name="Markiewicz E."/>
            <person name="Oyono O.L."/>
            <person name="Patti C."/>
            <person name="Phunkhang P."/>
            <person name="Pierre F."/>
            <person name="Priest M."/>
            <person name="Raghuraman S."/>
            <person name="Rege F."/>
            <person name="Reyes R."/>
            <person name="Rise C."/>
            <person name="Rogov P."/>
            <person name="Ross K."/>
            <person name="Ryan E."/>
            <person name="Settipalli S."/>
            <person name="Shea T."/>
            <person name="Sherpa N."/>
            <person name="Shi L."/>
            <person name="Shih D."/>
            <person name="Sparrow T."/>
            <person name="Spaulding J."/>
            <person name="Stalker J."/>
            <person name="Stange-Thomann N."/>
            <person name="Stavropoulos S."/>
            <person name="Stone C."/>
            <person name="Strader C."/>
            <person name="Tesfaye S."/>
            <person name="Thomson T."/>
            <person name="Thoulutsang Y."/>
            <person name="Thoulutsang D."/>
            <person name="Topham K."/>
            <person name="Topping I."/>
            <person name="Tsamla T."/>
            <person name="Vassiliev H."/>
            <person name="Vo A."/>
            <person name="Wangchuk T."/>
            <person name="Wangdi T."/>
            <person name="Weiand M."/>
            <person name="Wilkinson J."/>
            <person name="Wilson A."/>
            <person name="Yadav S."/>
            <person name="Young G."/>
            <person name="Yu Q."/>
            <person name="Zembek L."/>
            <person name="Zhong D."/>
            <person name="Zimmer A."/>
            <person name="Zwirko Z."/>
            <person name="Jaffe D.B."/>
            <person name="Alvarez P."/>
            <person name="Brockman W."/>
            <person name="Butler J."/>
            <person name="Chin C."/>
            <person name="Gnerre S."/>
            <person name="Grabherr M."/>
            <person name="Kleber M."/>
            <person name="Mauceli E."/>
            <person name="MacCallum I."/>
        </authorList>
    </citation>
    <scope>NUCLEOTIDE SEQUENCE [LARGE SCALE GENOMIC DNA]</scope>
    <source>
        <strain evidence="17">Tucson 14030-0811.24</strain>
    </source>
</reference>
<comment type="similarity">
    <text evidence="3">Belongs to the MNS1 family.</text>
</comment>
<gene>
    <name evidence="16" type="primary">Dwil\GK13186</name>
    <name evidence="16" type="ORF">Dwil_GK13186</name>
</gene>
<evidence type="ECO:0000256" key="12">
    <source>
        <dbReference type="ARBA" id="ARBA00023273"/>
    </source>
</evidence>
<keyword evidence="11" id="KW-0469">Meiosis</keyword>
<dbReference type="EMBL" id="CH964272">
    <property type="protein sequence ID" value="EDW84366.1"/>
    <property type="molecule type" value="Genomic_DNA"/>
</dbReference>
<keyword evidence="17" id="KW-1185">Reference proteome</keyword>
<evidence type="ECO:0000256" key="5">
    <source>
        <dbReference type="ARBA" id="ARBA00022490"/>
    </source>
</evidence>
<keyword evidence="9" id="KW-0206">Cytoskeleton</keyword>
<dbReference type="OrthoDB" id="197839at2759"/>
<dbReference type="FunCoup" id="B4NLG3">
    <property type="interactions" value="8"/>
</dbReference>
<evidence type="ECO:0000313" key="17">
    <source>
        <dbReference type="Proteomes" id="UP000007798"/>
    </source>
</evidence>
<dbReference type="STRING" id="7260.B4NLG3"/>
<keyword evidence="10" id="KW-0539">Nucleus</keyword>
<organism evidence="16 17">
    <name type="scientific">Drosophila willistoni</name>
    <name type="common">Fruit fly</name>
    <dbReference type="NCBI Taxonomy" id="7260"/>
    <lineage>
        <taxon>Eukaryota</taxon>
        <taxon>Metazoa</taxon>
        <taxon>Ecdysozoa</taxon>
        <taxon>Arthropoda</taxon>
        <taxon>Hexapoda</taxon>
        <taxon>Insecta</taxon>
        <taxon>Pterygota</taxon>
        <taxon>Neoptera</taxon>
        <taxon>Endopterygota</taxon>
        <taxon>Diptera</taxon>
        <taxon>Brachycera</taxon>
        <taxon>Muscomorpha</taxon>
        <taxon>Ephydroidea</taxon>
        <taxon>Drosophilidae</taxon>
        <taxon>Drosophila</taxon>
        <taxon>Sophophora</taxon>
    </lineage>
</organism>